<keyword evidence="2" id="KW-0238">DNA-binding</keyword>
<keyword evidence="3" id="KW-0804">Transcription</keyword>
<sequence>MRETDRVDDVLLIEAAQDESGANLPAARQSKLVELVTRRGQVSAGELVSLFGVSRDTIRRDLTLLEERGLLVRTHGGAVPRERLVTSSITTLDSRMNKHQAAKQRIARAATRLLRPRETLMLNGGSTIACFAAALGDLRDLTIVTNSVHVPTLLPETAVRAVYVLGGTYIASSQVMVGFAGFAAMPQISVDTAVIGVSGLSARGCSISKLEEATATKEMMAACERTILLADSSKFDLQAFALVADFERVEYLVTDAGPEGELAAALEEAGVKIVVAQ</sequence>
<dbReference type="Proteomes" id="UP000305654">
    <property type="component" value="Unassembled WGS sequence"/>
</dbReference>
<evidence type="ECO:0000256" key="3">
    <source>
        <dbReference type="ARBA" id="ARBA00023163"/>
    </source>
</evidence>
<dbReference type="SUPFAM" id="SSF100950">
    <property type="entry name" value="NagB/RpiA/CoA transferase-like"/>
    <property type="match status" value="1"/>
</dbReference>
<comment type="caution">
    <text evidence="5">The sequence shown here is derived from an EMBL/GenBank/DDBJ whole genome shotgun (WGS) entry which is preliminary data.</text>
</comment>
<dbReference type="GO" id="GO:0003677">
    <property type="term" value="F:DNA binding"/>
    <property type="evidence" value="ECO:0007669"/>
    <property type="project" value="UniProtKB-KW"/>
</dbReference>
<dbReference type="PANTHER" id="PTHR30363:SF44">
    <property type="entry name" value="AGA OPERON TRANSCRIPTIONAL REPRESSOR-RELATED"/>
    <property type="match status" value="1"/>
</dbReference>
<dbReference type="InterPro" id="IPR018356">
    <property type="entry name" value="Tscrpt_reg_HTH_DeoR_CS"/>
</dbReference>
<evidence type="ECO:0000256" key="2">
    <source>
        <dbReference type="ARBA" id="ARBA00023125"/>
    </source>
</evidence>
<dbReference type="OrthoDB" id="9814815at2"/>
<evidence type="ECO:0000313" key="5">
    <source>
        <dbReference type="EMBL" id="TLU73403.1"/>
    </source>
</evidence>
<dbReference type="Gene3D" id="1.10.10.10">
    <property type="entry name" value="Winged helix-like DNA-binding domain superfamily/Winged helix DNA-binding domain"/>
    <property type="match status" value="1"/>
</dbReference>
<dbReference type="InterPro" id="IPR001034">
    <property type="entry name" value="DeoR_HTH"/>
</dbReference>
<protein>
    <submittedName>
        <fullName evidence="5">DeoR/GlpR transcriptional regulator</fullName>
    </submittedName>
</protein>
<name>A0A5R9J9B5_9PROT</name>
<reference evidence="5 6" key="1">
    <citation type="submission" date="2019-05" db="EMBL/GenBank/DDBJ databases">
        <authorList>
            <person name="Pankratov T."/>
            <person name="Grouzdev D."/>
        </authorList>
    </citation>
    <scope>NUCLEOTIDE SEQUENCE [LARGE SCALE GENOMIC DNA]</scope>
    <source>
        <strain evidence="5 6">KEBCLARHB70R</strain>
    </source>
</reference>
<feature type="domain" description="HTH deoR-type" evidence="4">
    <location>
        <begin position="25"/>
        <end position="80"/>
    </location>
</feature>
<dbReference type="InterPro" id="IPR014036">
    <property type="entry name" value="DeoR-like_C"/>
</dbReference>
<organism evidence="5 6">
    <name type="scientific">Lichenicoccus roseus</name>
    <dbReference type="NCBI Taxonomy" id="2683649"/>
    <lineage>
        <taxon>Bacteria</taxon>
        <taxon>Pseudomonadati</taxon>
        <taxon>Pseudomonadota</taxon>
        <taxon>Alphaproteobacteria</taxon>
        <taxon>Acetobacterales</taxon>
        <taxon>Acetobacteraceae</taxon>
        <taxon>Lichenicoccus</taxon>
    </lineage>
</organism>
<dbReference type="PRINTS" id="PR00037">
    <property type="entry name" value="HTHLACR"/>
</dbReference>
<dbReference type="PROSITE" id="PS00894">
    <property type="entry name" value="HTH_DEOR_1"/>
    <property type="match status" value="1"/>
</dbReference>
<dbReference type="SMART" id="SM00420">
    <property type="entry name" value="HTH_DEOR"/>
    <property type="match status" value="1"/>
</dbReference>
<dbReference type="AlphaFoldDB" id="A0A5R9J9B5"/>
<evidence type="ECO:0000259" key="4">
    <source>
        <dbReference type="PROSITE" id="PS51000"/>
    </source>
</evidence>
<dbReference type="GO" id="GO:0003700">
    <property type="term" value="F:DNA-binding transcription factor activity"/>
    <property type="evidence" value="ECO:0007669"/>
    <property type="project" value="InterPro"/>
</dbReference>
<accession>A0A5R9J9B5</accession>
<dbReference type="InterPro" id="IPR050313">
    <property type="entry name" value="Carb_Metab_HTH_regulators"/>
</dbReference>
<dbReference type="SUPFAM" id="SSF46785">
    <property type="entry name" value="Winged helix' DNA-binding domain"/>
    <property type="match status" value="1"/>
</dbReference>
<gene>
    <name evidence="5" type="ORF">FE263_08405</name>
</gene>
<dbReference type="InterPro" id="IPR036388">
    <property type="entry name" value="WH-like_DNA-bd_sf"/>
</dbReference>
<dbReference type="InterPro" id="IPR036390">
    <property type="entry name" value="WH_DNA-bd_sf"/>
</dbReference>
<dbReference type="Pfam" id="PF00455">
    <property type="entry name" value="DeoRC"/>
    <property type="match status" value="1"/>
</dbReference>
<dbReference type="PROSITE" id="PS51000">
    <property type="entry name" value="HTH_DEOR_2"/>
    <property type="match status" value="1"/>
</dbReference>
<dbReference type="SMART" id="SM01134">
    <property type="entry name" value="DeoRC"/>
    <property type="match status" value="1"/>
</dbReference>
<dbReference type="Pfam" id="PF08220">
    <property type="entry name" value="HTH_DeoR"/>
    <property type="match status" value="1"/>
</dbReference>
<keyword evidence="6" id="KW-1185">Reference proteome</keyword>
<dbReference type="Gene3D" id="3.40.50.1360">
    <property type="match status" value="1"/>
</dbReference>
<dbReference type="EMBL" id="VCDI01000002">
    <property type="protein sequence ID" value="TLU73403.1"/>
    <property type="molecule type" value="Genomic_DNA"/>
</dbReference>
<keyword evidence="1" id="KW-0805">Transcription regulation</keyword>
<proteinExistence type="predicted"/>
<dbReference type="PANTHER" id="PTHR30363">
    <property type="entry name" value="HTH-TYPE TRANSCRIPTIONAL REGULATOR SRLR-RELATED"/>
    <property type="match status" value="1"/>
</dbReference>
<dbReference type="InterPro" id="IPR037171">
    <property type="entry name" value="NagB/RpiA_transferase-like"/>
</dbReference>
<evidence type="ECO:0000256" key="1">
    <source>
        <dbReference type="ARBA" id="ARBA00023015"/>
    </source>
</evidence>
<evidence type="ECO:0000313" key="6">
    <source>
        <dbReference type="Proteomes" id="UP000305654"/>
    </source>
</evidence>